<evidence type="ECO:0000313" key="2">
    <source>
        <dbReference type="Proteomes" id="UP000785679"/>
    </source>
</evidence>
<dbReference type="EMBL" id="RRYP01009836">
    <property type="protein sequence ID" value="TNV78793.1"/>
    <property type="molecule type" value="Genomic_DNA"/>
</dbReference>
<name>A0A8J8NPR1_HALGN</name>
<dbReference type="Proteomes" id="UP000785679">
    <property type="component" value="Unassembled WGS sequence"/>
</dbReference>
<dbReference type="AlphaFoldDB" id="A0A8J8NPR1"/>
<keyword evidence="2" id="KW-1185">Reference proteome</keyword>
<accession>A0A8J8NPR1</accession>
<dbReference type="Pfam" id="PF14966">
    <property type="entry name" value="DNA_repr_REX1B"/>
    <property type="match status" value="1"/>
</dbReference>
<comment type="caution">
    <text evidence="1">The sequence shown here is derived from an EMBL/GenBank/DDBJ whole genome shotgun (WGS) entry which is preliminary data.</text>
</comment>
<gene>
    <name evidence="1" type="ORF">FGO68_gene16961</name>
</gene>
<sequence length="184" mass="21574">MHLLQLFESRVHHFTRFNRLVDEFKIERSLQRFAEGCRAVTKEFVDISLRVKDIDSIVFHPLSGRLPEHRLSTRIKEVQSLEKDHLNLRAQINDRLVKIAATIYDMHKDRALLLGRHECGHSHDHEGGEVISDAEWREEVDKVAQTMGKEVDGWKREEAKVMGEINEEVEAIRRLVHSEDDDDY</sequence>
<dbReference type="InterPro" id="IPR039491">
    <property type="entry name" value="REX1-B"/>
</dbReference>
<proteinExistence type="predicted"/>
<protein>
    <submittedName>
        <fullName evidence="1">Uncharacterized protein</fullName>
    </submittedName>
</protein>
<reference evidence="1" key="1">
    <citation type="submission" date="2019-06" db="EMBL/GenBank/DDBJ databases">
        <authorList>
            <person name="Zheng W."/>
        </authorList>
    </citation>
    <scope>NUCLEOTIDE SEQUENCE</scope>
    <source>
        <strain evidence="1">QDHG01</strain>
    </source>
</reference>
<evidence type="ECO:0000313" key="1">
    <source>
        <dbReference type="EMBL" id="TNV78793.1"/>
    </source>
</evidence>
<organism evidence="1 2">
    <name type="scientific">Halteria grandinella</name>
    <dbReference type="NCBI Taxonomy" id="5974"/>
    <lineage>
        <taxon>Eukaryota</taxon>
        <taxon>Sar</taxon>
        <taxon>Alveolata</taxon>
        <taxon>Ciliophora</taxon>
        <taxon>Intramacronucleata</taxon>
        <taxon>Spirotrichea</taxon>
        <taxon>Stichotrichia</taxon>
        <taxon>Sporadotrichida</taxon>
        <taxon>Halteriidae</taxon>
        <taxon>Halteria</taxon>
    </lineage>
</organism>